<keyword evidence="6" id="KW-0217">Developmental protein</keyword>
<evidence type="ECO:0000313" key="14">
    <source>
        <dbReference type="EMBL" id="WOL04464.1"/>
    </source>
</evidence>
<dbReference type="GO" id="GO:0009725">
    <property type="term" value="P:response to hormone"/>
    <property type="evidence" value="ECO:0007669"/>
    <property type="project" value="UniProtKB-ARBA"/>
</dbReference>
<reference evidence="14 15" key="1">
    <citation type="submission" date="2023-10" db="EMBL/GenBank/DDBJ databases">
        <title>Chromosome-scale genome assembly provides insights into flower coloration mechanisms of Canna indica.</title>
        <authorList>
            <person name="Li C."/>
        </authorList>
    </citation>
    <scope>NUCLEOTIDE SEQUENCE [LARGE SCALE GENOMIC DNA]</scope>
    <source>
        <tissue evidence="14">Flower</tissue>
    </source>
</reference>
<evidence type="ECO:0000256" key="7">
    <source>
        <dbReference type="ARBA" id="ARBA00022490"/>
    </source>
</evidence>
<evidence type="ECO:0000256" key="10">
    <source>
        <dbReference type="ARBA" id="ARBA00022989"/>
    </source>
</evidence>
<evidence type="ECO:0000256" key="1">
    <source>
        <dbReference type="ARBA" id="ARBA00004123"/>
    </source>
</evidence>
<keyword evidence="11 13" id="KW-0472">Membrane</keyword>
<feature type="transmembrane region" description="Helical" evidence="13">
    <location>
        <begin position="71"/>
        <end position="92"/>
    </location>
</feature>
<organism evidence="14 15">
    <name type="scientific">Canna indica</name>
    <name type="common">Indian-shot</name>
    <dbReference type="NCBI Taxonomy" id="4628"/>
    <lineage>
        <taxon>Eukaryota</taxon>
        <taxon>Viridiplantae</taxon>
        <taxon>Streptophyta</taxon>
        <taxon>Embryophyta</taxon>
        <taxon>Tracheophyta</taxon>
        <taxon>Spermatophyta</taxon>
        <taxon>Magnoliopsida</taxon>
        <taxon>Liliopsida</taxon>
        <taxon>Zingiberales</taxon>
        <taxon>Cannaceae</taxon>
        <taxon>Canna</taxon>
    </lineage>
</organism>
<keyword evidence="7" id="KW-0963">Cytoplasm</keyword>
<comment type="subcellular location">
    <subcellularLocation>
        <location evidence="4">Cytoplasm</location>
    </subcellularLocation>
    <subcellularLocation>
        <location evidence="3">Endoplasmic reticulum</location>
    </subcellularLocation>
    <subcellularLocation>
        <location evidence="2">Membrane</location>
        <topology evidence="2">Multi-pass membrane protein</topology>
    </subcellularLocation>
    <subcellularLocation>
        <location evidence="1">Nucleus</location>
    </subcellularLocation>
</comment>
<keyword evidence="8 13" id="KW-0812">Transmembrane</keyword>
<proteinExistence type="inferred from homology"/>
<keyword evidence="9" id="KW-0256">Endoplasmic reticulum</keyword>
<dbReference type="InterPro" id="IPR037468">
    <property type="entry name" value="ARGOS/ARL/OSR1"/>
</dbReference>
<dbReference type="Proteomes" id="UP001327560">
    <property type="component" value="Chromosome 4"/>
</dbReference>
<keyword evidence="15" id="KW-1185">Reference proteome</keyword>
<dbReference type="GO" id="GO:0046622">
    <property type="term" value="P:positive regulation of organ growth"/>
    <property type="evidence" value="ECO:0007669"/>
    <property type="project" value="InterPro"/>
</dbReference>
<sequence>MTRLRDQVKGMELTVGDEMERRGTKMKELGEGNGWRGFVSSYFSAETFLILVWLLATLIFLPLLLPPLPSPPILLLLVPVGILVMLLILAFLPSDVKSITSSYL</sequence>
<evidence type="ECO:0000313" key="15">
    <source>
        <dbReference type="Proteomes" id="UP001327560"/>
    </source>
</evidence>
<protein>
    <submittedName>
        <fullName evidence="14">Protein AUXIN-REGULATED INVOLVED IN ORGAN SIZE-like</fullName>
    </submittedName>
</protein>
<dbReference type="GO" id="GO:0005634">
    <property type="term" value="C:nucleus"/>
    <property type="evidence" value="ECO:0007669"/>
    <property type="project" value="UniProtKB-SubCell"/>
</dbReference>
<evidence type="ECO:0000256" key="4">
    <source>
        <dbReference type="ARBA" id="ARBA00004496"/>
    </source>
</evidence>
<accession>A0AAQ3K9G0</accession>
<dbReference type="GO" id="GO:0016020">
    <property type="term" value="C:membrane"/>
    <property type="evidence" value="ECO:0007669"/>
    <property type="project" value="UniProtKB-SubCell"/>
</dbReference>
<evidence type="ECO:0000256" key="12">
    <source>
        <dbReference type="ARBA" id="ARBA00023242"/>
    </source>
</evidence>
<evidence type="ECO:0000256" key="2">
    <source>
        <dbReference type="ARBA" id="ARBA00004141"/>
    </source>
</evidence>
<name>A0AAQ3K9G0_9LILI</name>
<evidence type="ECO:0000256" key="13">
    <source>
        <dbReference type="SAM" id="Phobius"/>
    </source>
</evidence>
<dbReference type="PANTHER" id="PTHR36023">
    <property type="entry name" value="ARGOS-LIKE PROTEIN"/>
    <property type="match status" value="1"/>
</dbReference>
<evidence type="ECO:0000256" key="11">
    <source>
        <dbReference type="ARBA" id="ARBA00023136"/>
    </source>
</evidence>
<gene>
    <name evidence="14" type="ORF">Cni_G13185</name>
</gene>
<comment type="similarity">
    <text evidence="5">Belongs to the plant organ size related (OSR) protein family.</text>
</comment>
<dbReference type="PANTHER" id="PTHR36023:SF3">
    <property type="entry name" value="ARGOS-LIKE PROTEIN"/>
    <property type="match status" value="1"/>
</dbReference>
<evidence type="ECO:0000256" key="3">
    <source>
        <dbReference type="ARBA" id="ARBA00004240"/>
    </source>
</evidence>
<evidence type="ECO:0000256" key="5">
    <source>
        <dbReference type="ARBA" id="ARBA00006891"/>
    </source>
</evidence>
<dbReference type="AlphaFoldDB" id="A0AAQ3K9G0"/>
<keyword evidence="10 13" id="KW-1133">Transmembrane helix</keyword>
<feature type="transmembrane region" description="Helical" evidence="13">
    <location>
        <begin position="48"/>
        <end position="65"/>
    </location>
</feature>
<keyword evidence="12" id="KW-0539">Nucleus</keyword>
<dbReference type="EMBL" id="CP136893">
    <property type="protein sequence ID" value="WOL04464.1"/>
    <property type="molecule type" value="Genomic_DNA"/>
</dbReference>
<evidence type="ECO:0000256" key="8">
    <source>
        <dbReference type="ARBA" id="ARBA00022692"/>
    </source>
</evidence>
<evidence type="ECO:0000256" key="9">
    <source>
        <dbReference type="ARBA" id="ARBA00022824"/>
    </source>
</evidence>
<dbReference type="GO" id="GO:0005783">
    <property type="term" value="C:endoplasmic reticulum"/>
    <property type="evidence" value="ECO:0007669"/>
    <property type="project" value="UniProtKB-SubCell"/>
</dbReference>
<evidence type="ECO:0000256" key="6">
    <source>
        <dbReference type="ARBA" id="ARBA00022473"/>
    </source>
</evidence>